<proteinExistence type="predicted"/>
<feature type="transmembrane region" description="Helical" evidence="1">
    <location>
        <begin position="79"/>
        <end position="102"/>
    </location>
</feature>
<dbReference type="STRING" id="1549858.MC45_09720"/>
<dbReference type="Gene3D" id="3.10.310.50">
    <property type="match status" value="1"/>
</dbReference>
<dbReference type="eggNOG" id="COG3762">
    <property type="taxonomic scope" value="Bacteria"/>
</dbReference>
<dbReference type="RefSeq" id="WP_038662396.1">
    <property type="nucleotide sequence ID" value="NZ_CP009571.1"/>
</dbReference>
<gene>
    <name evidence="2" type="ORF">MC45_09720</name>
</gene>
<evidence type="ECO:0000313" key="2">
    <source>
        <dbReference type="EMBL" id="AIT06601.1"/>
    </source>
</evidence>
<dbReference type="AlphaFoldDB" id="A0A097EGB9"/>
<keyword evidence="1" id="KW-0812">Transmembrane</keyword>
<keyword evidence="1" id="KW-0472">Membrane</keyword>
<dbReference type="KEGG" id="stax:MC45_09720"/>
<dbReference type="HOGENOM" id="CLU_086382_0_2_5"/>
<evidence type="ECO:0000313" key="3">
    <source>
        <dbReference type="Proteomes" id="UP000033200"/>
    </source>
</evidence>
<accession>A0A097EGB9</accession>
<evidence type="ECO:0000256" key="1">
    <source>
        <dbReference type="SAM" id="Phobius"/>
    </source>
</evidence>
<feature type="transmembrane region" description="Helical" evidence="1">
    <location>
        <begin position="40"/>
        <end position="59"/>
    </location>
</feature>
<organism evidence="2 3">
    <name type="scientific">Sphingomonas taxi</name>
    <dbReference type="NCBI Taxonomy" id="1549858"/>
    <lineage>
        <taxon>Bacteria</taxon>
        <taxon>Pseudomonadati</taxon>
        <taxon>Pseudomonadota</taxon>
        <taxon>Alphaproteobacteria</taxon>
        <taxon>Sphingomonadales</taxon>
        <taxon>Sphingomonadaceae</taxon>
        <taxon>Sphingomonas</taxon>
    </lineage>
</organism>
<protein>
    <submittedName>
        <fullName evidence="2">Membrane protein</fullName>
    </submittedName>
</protein>
<dbReference type="EMBL" id="CP009571">
    <property type="protein sequence ID" value="AIT06601.1"/>
    <property type="molecule type" value="Genomic_DNA"/>
</dbReference>
<keyword evidence="3" id="KW-1185">Reference proteome</keyword>
<dbReference type="PANTHER" id="PTHR30373:SF8">
    <property type="entry name" value="BLL7265 PROTEIN"/>
    <property type="match status" value="1"/>
</dbReference>
<reference evidence="2 3" key="1">
    <citation type="submission" date="2014-09" db="EMBL/GenBank/DDBJ databases">
        <title>Using Illumina technology Improving SMRT sequencing Genome Assembly by RASTools.</title>
        <authorList>
            <person name="Zhou Y."/>
            <person name="Ma T."/>
            <person name="Liu T."/>
        </authorList>
    </citation>
    <scope>NUCLEOTIDE SEQUENCE [LARGE SCALE GENOMIC DNA]</scope>
    <source>
        <strain evidence="2 3">ATCC 55669</strain>
    </source>
</reference>
<keyword evidence="1" id="KW-1133">Transmembrane helix</keyword>
<name>A0A097EGB9_9SPHN</name>
<dbReference type="PANTHER" id="PTHR30373">
    <property type="entry name" value="UPF0603 PROTEIN YGCG"/>
    <property type="match status" value="1"/>
</dbReference>
<sequence length="223" mass="24064">MQLTDTDRARVAAAVAEAERSTAGEIVTIVARRSDKYHDVALHWAVLAMLFVLALLALWPDAAVRLHGLVADPWDGAPAPGGLFTVALVLLVVTFLVVRLALAYMPLRLALTPGSTAARRVHTRALMLFRTAAEARTLEATGVLLYLSLDEHRAEIIADSSIHNRVDPKVWGAAMAALIAATRDGRPGDGMAEAVRQIGLVLAEQFPPRADDTNELPDRLIEL</sequence>
<dbReference type="Proteomes" id="UP000033200">
    <property type="component" value="Chromosome"/>
</dbReference>